<proteinExistence type="predicted"/>
<accession>A0A1C3XHK0</accession>
<dbReference type="EMBL" id="FMAE01000021">
    <property type="protein sequence ID" value="SCB51761.1"/>
    <property type="molecule type" value="Genomic_DNA"/>
</dbReference>
<dbReference type="Proteomes" id="UP000183174">
    <property type="component" value="Unassembled WGS sequence"/>
</dbReference>
<evidence type="ECO:0000313" key="1">
    <source>
        <dbReference type="EMBL" id="SCB51761.1"/>
    </source>
</evidence>
<organism evidence="1 2">
    <name type="scientific">Bradyrhizobium yuanmingense</name>
    <dbReference type="NCBI Taxonomy" id="108015"/>
    <lineage>
        <taxon>Bacteria</taxon>
        <taxon>Pseudomonadati</taxon>
        <taxon>Pseudomonadota</taxon>
        <taxon>Alphaproteobacteria</taxon>
        <taxon>Hyphomicrobiales</taxon>
        <taxon>Nitrobacteraceae</taxon>
        <taxon>Bradyrhizobium</taxon>
    </lineage>
</organism>
<dbReference type="AlphaFoldDB" id="A0A1C3XHK0"/>
<gene>
    <name evidence="1" type="ORF">GA0061099_102141</name>
</gene>
<evidence type="ECO:0000313" key="2">
    <source>
        <dbReference type="Proteomes" id="UP000183174"/>
    </source>
</evidence>
<sequence length="65" mass="7724">MIRYVTIKTSLEDGRHYDPKHPWLIVLEDNGVIRMDRQFGKFASHSAAKREVRELVAEWKRKRSA</sequence>
<reference evidence="1 2" key="1">
    <citation type="submission" date="2016-08" db="EMBL/GenBank/DDBJ databases">
        <authorList>
            <person name="Seilhamer J.J."/>
        </authorList>
    </citation>
    <scope>NUCLEOTIDE SEQUENCE [LARGE SCALE GENOMIC DNA]</scope>
    <source>
        <strain evidence="1 2">CCBAU 10071</strain>
    </source>
</reference>
<name>A0A1C3XHK0_9BRAD</name>
<protein>
    <submittedName>
        <fullName evidence="1">Uncharacterized protein</fullName>
    </submittedName>
</protein>
<dbReference type="RefSeq" id="WP_074448380.1">
    <property type="nucleotide sequence ID" value="NZ_FMAE01000021.1"/>
</dbReference>